<keyword evidence="6" id="KW-0813">Transport</keyword>
<proteinExistence type="inferred from homology"/>
<keyword evidence="9" id="KW-1185">Reference proteome</keyword>
<keyword evidence="6" id="KW-1003">Cell membrane</keyword>
<evidence type="ECO:0000256" key="6">
    <source>
        <dbReference type="RuleBase" id="RU363126"/>
    </source>
</evidence>
<evidence type="ECO:0000256" key="3">
    <source>
        <dbReference type="ARBA" id="ARBA00022989"/>
    </source>
</evidence>
<feature type="transmembrane region" description="Helical" evidence="6">
    <location>
        <begin position="238"/>
        <end position="260"/>
    </location>
</feature>
<dbReference type="PANTHER" id="PTHR10736:SF0">
    <property type="entry name" value="BESTROPHIN HOMOLOG"/>
    <property type="match status" value="1"/>
</dbReference>
<keyword evidence="4 6" id="KW-0472">Membrane</keyword>
<name>A0AAD4N9M6_9BILA</name>
<dbReference type="Proteomes" id="UP001201812">
    <property type="component" value="Unassembled WGS sequence"/>
</dbReference>
<dbReference type="GO" id="GO:0005886">
    <property type="term" value="C:plasma membrane"/>
    <property type="evidence" value="ECO:0007669"/>
    <property type="project" value="UniProtKB-SubCell"/>
</dbReference>
<keyword evidence="6" id="KW-0869">Chloride channel</keyword>
<gene>
    <name evidence="8" type="ORF">DdX_05676</name>
</gene>
<feature type="compositionally biased region" description="Basic and acidic residues" evidence="7">
    <location>
        <begin position="476"/>
        <end position="487"/>
    </location>
</feature>
<protein>
    <recommendedName>
        <fullName evidence="6">Bestrophin homolog</fullName>
    </recommendedName>
</protein>
<evidence type="ECO:0000256" key="7">
    <source>
        <dbReference type="SAM" id="MobiDB-lite"/>
    </source>
</evidence>
<organism evidence="8 9">
    <name type="scientific">Ditylenchus destructor</name>
    <dbReference type="NCBI Taxonomy" id="166010"/>
    <lineage>
        <taxon>Eukaryota</taxon>
        <taxon>Metazoa</taxon>
        <taxon>Ecdysozoa</taxon>
        <taxon>Nematoda</taxon>
        <taxon>Chromadorea</taxon>
        <taxon>Rhabditida</taxon>
        <taxon>Tylenchina</taxon>
        <taxon>Tylenchomorpha</taxon>
        <taxon>Sphaerularioidea</taxon>
        <taxon>Anguinidae</taxon>
        <taxon>Anguininae</taxon>
        <taxon>Ditylenchus</taxon>
    </lineage>
</organism>
<feature type="transmembrane region" description="Helical" evidence="6">
    <location>
        <begin position="206"/>
        <end position="226"/>
    </location>
</feature>
<dbReference type="AlphaFoldDB" id="A0AAD4N9M6"/>
<feature type="compositionally biased region" description="Basic and acidic residues" evidence="7">
    <location>
        <begin position="446"/>
        <end position="457"/>
    </location>
</feature>
<keyword evidence="2 6" id="KW-0812">Transmembrane</keyword>
<keyword evidence="6" id="KW-0868">Chloride</keyword>
<dbReference type="InterPro" id="IPR021134">
    <property type="entry name" value="Bestrophin-like"/>
</dbReference>
<dbReference type="GO" id="GO:0005254">
    <property type="term" value="F:chloride channel activity"/>
    <property type="evidence" value="ECO:0007669"/>
    <property type="project" value="UniProtKB-KW"/>
</dbReference>
<feature type="transmembrane region" description="Helical" evidence="6">
    <location>
        <begin position="72"/>
        <end position="88"/>
    </location>
</feature>
<evidence type="ECO:0000256" key="5">
    <source>
        <dbReference type="ARBA" id="ARBA00034769"/>
    </source>
</evidence>
<feature type="region of interest" description="Disordered" evidence="7">
    <location>
        <begin position="428"/>
        <end position="509"/>
    </location>
</feature>
<accession>A0AAD4N9M6</accession>
<keyword evidence="6" id="KW-0406">Ion transport</keyword>
<comment type="subcellular location">
    <subcellularLocation>
        <location evidence="6">Cell membrane</location>
        <topology evidence="6">Multi-pass membrane protein</topology>
    </subcellularLocation>
    <subcellularLocation>
        <location evidence="1">Membrane</location>
    </subcellularLocation>
</comment>
<dbReference type="GO" id="GO:0034707">
    <property type="term" value="C:chloride channel complex"/>
    <property type="evidence" value="ECO:0007669"/>
    <property type="project" value="UniProtKB-KW"/>
</dbReference>
<sequence length="509" mass="59232">MTIQYNTKVSDTGIMTFVRLFFRYLMTDDQKRLFEKICCFFYKYSDFIPLTFMLGFFVTLVVNRWWEMWRNIGWIDTAGLYIVTYIPGNDDKSRIYRRNIVRYLLFFQVLVLRDISTAIRNRFPTLDTMVPSGYLTEEELEDYLNTPTTYKNYYTPIRWAMNMVRQARSEFRVSSDHAVQDLLKRILEFRATVGTLLTYDFQPIPLLYTVVVCLTVRIYFLIALLGHQILEQAPNPGYVEVIDLYFPIMTILQFVFYMGWMKVAEALLNPFGEDDDDFEVNWLIDRNFEVGFVIADQNHDRPLVKDKHWNNKYPEPLYSISTMNASVNPLVGSAVRAEESRRGSTQFRRDSILPNGDVIMVPRAPANVNEDAMADETTVHVRSRIQSVDVGGTGLINGVRRKLSRLTGTVSPQDTEIGEKDDYTFTRKSTRRRHDESTRRRVASTIREEDDREREVGDPVGGFHQQLTYMSPEAKAVVDGRNDRSRSYSDSNASTDTEMKVLNHSRNQP</sequence>
<evidence type="ECO:0000313" key="9">
    <source>
        <dbReference type="Proteomes" id="UP001201812"/>
    </source>
</evidence>
<comment type="similarity">
    <text evidence="5 6">Belongs to the anion channel-forming bestrophin (TC 1.A.46) family. Calcium-sensitive chloride channel subfamily.</text>
</comment>
<evidence type="ECO:0000313" key="8">
    <source>
        <dbReference type="EMBL" id="KAI1720291.1"/>
    </source>
</evidence>
<reference evidence="8" key="1">
    <citation type="submission" date="2022-01" db="EMBL/GenBank/DDBJ databases">
        <title>Genome Sequence Resource for Two Populations of Ditylenchus destructor, the Migratory Endoparasitic Phytonematode.</title>
        <authorList>
            <person name="Zhang H."/>
            <person name="Lin R."/>
            <person name="Xie B."/>
        </authorList>
    </citation>
    <scope>NUCLEOTIDE SEQUENCE</scope>
    <source>
        <strain evidence="8">BazhouSP</strain>
    </source>
</reference>
<keyword evidence="6" id="KW-0407">Ion channel</keyword>
<dbReference type="Pfam" id="PF01062">
    <property type="entry name" value="Bestrophin"/>
    <property type="match status" value="1"/>
</dbReference>
<dbReference type="PANTHER" id="PTHR10736">
    <property type="entry name" value="BESTROPHIN"/>
    <property type="match status" value="1"/>
</dbReference>
<dbReference type="EMBL" id="JAKKPZ010000006">
    <property type="protein sequence ID" value="KAI1720291.1"/>
    <property type="molecule type" value="Genomic_DNA"/>
</dbReference>
<comment type="caution">
    <text evidence="8">The sequence shown here is derived from an EMBL/GenBank/DDBJ whole genome shotgun (WGS) entry which is preliminary data.</text>
</comment>
<evidence type="ECO:0000256" key="2">
    <source>
        <dbReference type="ARBA" id="ARBA00022692"/>
    </source>
</evidence>
<feature type="transmembrane region" description="Helical" evidence="6">
    <location>
        <begin position="47"/>
        <end position="66"/>
    </location>
</feature>
<evidence type="ECO:0000256" key="4">
    <source>
        <dbReference type="ARBA" id="ARBA00023136"/>
    </source>
</evidence>
<keyword evidence="3 6" id="KW-1133">Transmembrane helix</keyword>
<evidence type="ECO:0000256" key="1">
    <source>
        <dbReference type="ARBA" id="ARBA00004370"/>
    </source>
</evidence>
<comment type="function">
    <text evidence="6">Forms chloride channels.</text>
</comment>
<dbReference type="InterPro" id="IPR000615">
    <property type="entry name" value="Bestrophin"/>
</dbReference>